<reference evidence="5 6" key="1">
    <citation type="submission" date="2019-05" db="EMBL/GenBank/DDBJ databases">
        <title>The Complete Genome Sequence of the n-alkane-degrading Desulfoglaeba alkanexedens ALDC reveals multiple alkylsuccinate synthase gene clusters.</title>
        <authorList>
            <person name="Callaghan A.V."/>
            <person name="Davidova I.A."/>
            <person name="Duncan K.E."/>
            <person name="Morris B."/>
            <person name="McInerney M.J."/>
        </authorList>
    </citation>
    <scope>NUCLEOTIDE SEQUENCE [LARGE SCALE GENOMIC DNA]</scope>
    <source>
        <strain evidence="5 6">ALDC</strain>
    </source>
</reference>
<feature type="chain" id="PRO_5020218298" evidence="4">
    <location>
        <begin position="26"/>
        <end position="178"/>
    </location>
</feature>
<protein>
    <submittedName>
        <fullName evidence="5">OmpH family outer membrane protein</fullName>
    </submittedName>
</protein>
<keyword evidence="6" id="KW-1185">Reference proteome</keyword>
<keyword evidence="3" id="KW-0175">Coiled coil</keyword>
<dbReference type="Pfam" id="PF03938">
    <property type="entry name" value="OmpH"/>
    <property type="match status" value="1"/>
</dbReference>
<dbReference type="Proteomes" id="UP000298602">
    <property type="component" value="Chromosome"/>
</dbReference>
<dbReference type="GO" id="GO:0005829">
    <property type="term" value="C:cytosol"/>
    <property type="evidence" value="ECO:0007669"/>
    <property type="project" value="TreeGrafter"/>
</dbReference>
<evidence type="ECO:0000256" key="1">
    <source>
        <dbReference type="ARBA" id="ARBA00009091"/>
    </source>
</evidence>
<dbReference type="SMART" id="SM00935">
    <property type="entry name" value="OmpH"/>
    <property type="match status" value="1"/>
</dbReference>
<proteinExistence type="inferred from homology"/>
<accession>A0A4P8L4S8</accession>
<evidence type="ECO:0000256" key="3">
    <source>
        <dbReference type="SAM" id="Coils"/>
    </source>
</evidence>
<organism evidence="5 6">
    <name type="scientific">Desulfoglaeba alkanexedens ALDC</name>
    <dbReference type="NCBI Taxonomy" id="980445"/>
    <lineage>
        <taxon>Bacteria</taxon>
        <taxon>Pseudomonadati</taxon>
        <taxon>Thermodesulfobacteriota</taxon>
        <taxon>Syntrophobacteria</taxon>
        <taxon>Syntrophobacterales</taxon>
        <taxon>Syntrophobacteraceae</taxon>
        <taxon>Desulfoglaeba</taxon>
    </lineage>
</organism>
<sequence>MKKFLASVAVVFGLLASVALPPAHGADVKIGYFDLQAVLDQSRWGKQAKEEFQAKKAEMESEVEEKSDAFQKARESFEKQQAMLDDEAKRKKVTELRQMQSEGEKLLMQTNTELNRLSQKLTAPIIDKIIEIVQKMGKDQKYDYIFEVQKGGLVYATEKTDLTKAVINELDKAGPAKP</sequence>
<evidence type="ECO:0000256" key="4">
    <source>
        <dbReference type="SAM" id="SignalP"/>
    </source>
</evidence>
<evidence type="ECO:0000313" key="5">
    <source>
        <dbReference type="EMBL" id="QCQ23016.1"/>
    </source>
</evidence>
<dbReference type="KEGG" id="dax:FDQ92_13055"/>
<keyword evidence="2 4" id="KW-0732">Signal</keyword>
<dbReference type="InterPro" id="IPR005632">
    <property type="entry name" value="Chaperone_Skp"/>
</dbReference>
<dbReference type="GO" id="GO:0050821">
    <property type="term" value="P:protein stabilization"/>
    <property type="evidence" value="ECO:0007669"/>
    <property type="project" value="TreeGrafter"/>
</dbReference>
<dbReference type="PANTHER" id="PTHR35089">
    <property type="entry name" value="CHAPERONE PROTEIN SKP"/>
    <property type="match status" value="1"/>
</dbReference>
<name>A0A4P8L4S8_9BACT</name>
<comment type="similarity">
    <text evidence="1">Belongs to the Skp family.</text>
</comment>
<dbReference type="EMBL" id="CP040098">
    <property type="protein sequence ID" value="QCQ23016.1"/>
    <property type="molecule type" value="Genomic_DNA"/>
</dbReference>
<dbReference type="InterPro" id="IPR024930">
    <property type="entry name" value="Skp_dom_sf"/>
</dbReference>
<dbReference type="PANTHER" id="PTHR35089:SF1">
    <property type="entry name" value="CHAPERONE PROTEIN SKP"/>
    <property type="match status" value="1"/>
</dbReference>
<feature type="signal peptide" evidence="4">
    <location>
        <begin position="1"/>
        <end position="25"/>
    </location>
</feature>
<dbReference type="RefSeq" id="WP_137425299.1">
    <property type="nucleotide sequence ID" value="NZ_CP040098.1"/>
</dbReference>
<evidence type="ECO:0000313" key="6">
    <source>
        <dbReference type="Proteomes" id="UP000298602"/>
    </source>
</evidence>
<reference evidence="5 6" key="2">
    <citation type="submission" date="2019-05" db="EMBL/GenBank/DDBJ databases">
        <authorList>
            <person name="Suflita J.M."/>
            <person name="Marks C.R."/>
        </authorList>
    </citation>
    <scope>NUCLEOTIDE SEQUENCE [LARGE SCALE GENOMIC DNA]</scope>
    <source>
        <strain evidence="5 6">ALDC</strain>
    </source>
</reference>
<feature type="coiled-coil region" evidence="3">
    <location>
        <begin position="49"/>
        <end position="76"/>
    </location>
</feature>
<dbReference type="OrthoDB" id="5432254at2"/>
<dbReference type="Gene3D" id="3.30.910.20">
    <property type="entry name" value="Skp domain"/>
    <property type="match status" value="1"/>
</dbReference>
<dbReference type="GO" id="GO:0051082">
    <property type="term" value="F:unfolded protein binding"/>
    <property type="evidence" value="ECO:0007669"/>
    <property type="project" value="InterPro"/>
</dbReference>
<dbReference type="AlphaFoldDB" id="A0A4P8L4S8"/>
<gene>
    <name evidence="5" type="ORF">FDQ92_13055</name>
</gene>
<dbReference type="SUPFAM" id="SSF111384">
    <property type="entry name" value="OmpH-like"/>
    <property type="match status" value="1"/>
</dbReference>
<evidence type="ECO:0000256" key="2">
    <source>
        <dbReference type="ARBA" id="ARBA00022729"/>
    </source>
</evidence>